<sequence length="171" mass="20069">MLRACVLEFKGSWDEYIALMEFAYNNQNHSSIGMAPYEALYGRKCRLKAAQDRQKSYVDQHRREMEYEVGEKVFFRVSPWKGILRFGKKGKLSPCYIGPYEILEKIGPLAYRSNPSHILRDDLVEVADNLTYVEESVRIVGYKEEQLRNRVILLIKVLWNNHSSQEATWET</sequence>
<evidence type="ECO:0000313" key="2">
    <source>
        <dbReference type="EMBL" id="KAK6147835.1"/>
    </source>
</evidence>
<evidence type="ECO:0000313" key="3">
    <source>
        <dbReference type="Proteomes" id="UP001318860"/>
    </source>
</evidence>
<feature type="domain" description="Tf2-1-like SH3-like" evidence="1">
    <location>
        <begin position="70"/>
        <end position="112"/>
    </location>
</feature>
<dbReference type="Gene3D" id="3.30.420.10">
    <property type="entry name" value="Ribonuclease H-like superfamily/Ribonuclease H"/>
    <property type="match status" value="1"/>
</dbReference>
<dbReference type="EMBL" id="JABTTQ020000010">
    <property type="protein sequence ID" value="KAK6147835.1"/>
    <property type="molecule type" value="Genomic_DNA"/>
</dbReference>
<dbReference type="PANTHER" id="PTHR46148:SF44">
    <property type="entry name" value="GAG-POL POLYPROTEIN"/>
    <property type="match status" value="1"/>
</dbReference>
<gene>
    <name evidence="2" type="ORF">DH2020_018747</name>
</gene>
<reference evidence="2 3" key="1">
    <citation type="journal article" date="2021" name="Comput. Struct. Biotechnol. J.">
        <title>De novo genome assembly of the potent medicinal plant Rehmannia glutinosa using nanopore technology.</title>
        <authorList>
            <person name="Ma L."/>
            <person name="Dong C."/>
            <person name="Song C."/>
            <person name="Wang X."/>
            <person name="Zheng X."/>
            <person name="Niu Y."/>
            <person name="Chen S."/>
            <person name="Feng W."/>
        </authorList>
    </citation>
    <scope>NUCLEOTIDE SEQUENCE [LARGE SCALE GENOMIC DNA]</scope>
    <source>
        <strain evidence="2">DH-2019</strain>
    </source>
</reference>
<dbReference type="InterPro" id="IPR036397">
    <property type="entry name" value="RNaseH_sf"/>
</dbReference>
<dbReference type="PANTHER" id="PTHR46148">
    <property type="entry name" value="CHROMO DOMAIN-CONTAINING PROTEIN"/>
    <property type="match status" value="1"/>
</dbReference>
<dbReference type="InterPro" id="IPR056924">
    <property type="entry name" value="SH3_Tf2-1"/>
</dbReference>
<protein>
    <recommendedName>
        <fullName evidence="1">Tf2-1-like SH3-like domain-containing protein</fullName>
    </recommendedName>
</protein>
<organism evidence="2 3">
    <name type="scientific">Rehmannia glutinosa</name>
    <name type="common">Chinese foxglove</name>
    <dbReference type="NCBI Taxonomy" id="99300"/>
    <lineage>
        <taxon>Eukaryota</taxon>
        <taxon>Viridiplantae</taxon>
        <taxon>Streptophyta</taxon>
        <taxon>Embryophyta</taxon>
        <taxon>Tracheophyta</taxon>
        <taxon>Spermatophyta</taxon>
        <taxon>Magnoliopsida</taxon>
        <taxon>eudicotyledons</taxon>
        <taxon>Gunneridae</taxon>
        <taxon>Pentapetalae</taxon>
        <taxon>asterids</taxon>
        <taxon>lamiids</taxon>
        <taxon>Lamiales</taxon>
        <taxon>Orobanchaceae</taxon>
        <taxon>Rehmannieae</taxon>
        <taxon>Rehmannia</taxon>
    </lineage>
</organism>
<dbReference type="Pfam" id="PF24626">
    <property type="entry name" value="SH3_Tf2-1"/>
    <property type="match status" value="1"/>
</dbReference>
<dbReference type="SUPFAM" id="SSF53098">
    <property type="entry name" value="Ribonuclease H-like"/>
    <property type="match status" value="1"/>
</dbReference>
<name>A0ABR0WNY0_REHGL</name>
<proteinExistence type="predicted"/>
<dbReference type="InterPro" id="IPR012337">
    <property type="entry name" value="RNaseH-like_sf"/>
</dbReference>
<evidence type="ECO:0000259" key="1">
    <source>
        <dbReference type="Pfam" id="PF24626"/>
    </source>
</evidence>
<keyword evidence="3" id="KW-1185">Reference proteome</keyword>
<accession>A0ABR0WNY0</accession>
<comment type="caution">
    <text evidence="2">The sequence shown here is derived from an EMBL/GenBank/DDBJ whole genome shotgun (WGS) entry which is preliminary data.</text>
</comment>
<dbReference type="Proteomes" id="UP001318860">
    <property type="component" value="Unassembled WGS sequence"/>
</dbReference>